<accession>A0A645GG33</accession>
<dbReference type="Gene3D" id="3.90.960.10">
    <property type="entry name" value="YbaK/aminoacyl-tRNA synthetase-associated domain"/>
    <property type="match status" value="1"/>
</dbReference>
<dbReference type="InterPro" id="IPR007214">
    <property type="entry name" value="YbaK/aa-tRNA-synth-assoc-dom"/>
</dbReference>
<evidence type="ECO:0000313" key="2">
    <source>
        <dbReference type="EMBL" id="MPN25090.1"/>
    </source>
</evidence>
<evidence type="ECO:0000259" key="1">
    <source>
        <dbReference type="Pfam" id="PF04073"/>
    </source>
</evidence>
<dbReference type="EMBL" id="VSSQ01074142">
    <property type="protein sequence ID" value="MPN25090.1"/>
    <property type="molecule type" value="Genomic_DNA"/>
</dbReference>
<protein>
    <recommendedName>
        <fullName evidence="1">YbaK/aminoacyl-tRNA synthetase-associated domain-containing protein</fullName>
    </recommendedName>
</protein>
<dbReference type="AlphaFoldDB" id="A0A645GG33"/>
<gene>
    <name evidence="2" type="ORF">SDC9_172497</name>
</gene>
<comment type="caution">
    <text evidence="2">The sequence shown here is derived from an EMBL/GenBank/DDBJ whole genome shotgun (WGS) entry which is preliminary data.</text>
</comment>
<dbReference type="Pfam" id="PF04073">
    <property type="entry name" value="tRNA_edit"/>
    <property type="match status" value="1"/>
</dbReference>
<dbReference type="InterPro" id="IPR036754">
    <property type="entry name" value="YbaK/aa-tRNA-synt-asso_dom_sf"/>
</dbReference>
<dbReference type="CDD" id="cd04333">
    <property type="entry name" value="ProX_deacylase"/>
    <property type="match status" value="1"/>
</dbReference>
<dbReference type="SUPFAM" id="SSF55826">
    <property type="entry name" value="YbaK/ProRS associated domain"/>
    <property type="match status" value="1"/>
</dbReference>
<dbReference type="PANTHER" id="PTHR30411:SF1">
    <property type="entry name" value="CYTOPLASMIC PROTEIN"/>
    <property type="match status" value="1"/>
</dbReference>
<sequence>MSIQRVREYLSAFDKANDIMEFDVSSATVELAAQAVGTEPARIAKTLSFQNKSGDGCILVVMAGDAKADNRKFKEQFGFKARMLAHEDALVFTGHAVGGVCPFALPAGVPVYLDVSMRRFDIIYPAAGSANSAVRMTCEELERTARAAAWVDVCKGWYVDEP</sequence>
<feature type="domain" description="YbaK/aminoacyl-tRNA synthetase-associated" evidence="1">
    <location>
        <begin position="27"/>
        <end position="143"/>
    </location>
</feature>
<organism evidence="2">
    <name type="scientific">bioreactor metagenome</name>
    <dbReference type="NCBI Taxonomy" id="1076179"/>
    <lineage>
        <taxon>unclassified sequences</taxon>
        <taxon>metagenomes</taxon>
        <taxon>ecological metagenomes</taxon>
    </lineage>
</organism>
<reference evidence="2" key="1">
    <citation type="submission" date="2019-08" db="EMBL/GenBank/DDBJ databases">
        <authorList>
            <person name="Kucharzyk K."/>
            <person name="Murdoch R.W."/>
            <person name="Higgins S."/>
            <person name="Loffler F."/>
        </authorList>
    </citation>
    <scope>NUCLEOTIDE SEQUENCE</scope>
</reference>
<dbReference type="GO" id="GO:0002161">
    <property type="term" value="F:aminoacyl-tRNA deacylase activity"/>
    <property type="evidence" value="ECO:0007669"/>
    <property type="project" value="InterPro"/>
</dbReference>
<name>A0A645GG33_9ZZZZ</name>
<dbReference type="PANTHER" id="PTHR30411">
    <property type="entry name" value="CYTOPLASMIC PROTEIN"/>
    <property type="match status" value="1"/>
</dbReference>
<proteinExistence type="predicted"/>